<dbReference type="GO" id="GO:0005765">
    <property type="term" value="C:lysosomal membrane"/>
    <property type="evidence" value="ECO:0007669"/>
    <property type="project" value="TreeGrafter"/>
</dbReference>
<sequence>MTEFWLISAPGEKTCQQTWDKMMAATTRTNNLSTNHKFSIPDLKVGTLDVLVGLSDELAKLDSFVESVVKKVAQYMADVLEDSRDKVQENLLANGVDLVTYITRFQWDMAKYPIKQSLKNISEIISKQVTQIDNDLKTRASAYNNLKGNLQNLERKNAGSLLTRSLADIVKKEDFVLDSEYLITLLVVVPKTAYTDWQKTYETLAEMVVPRSSNLLFEDNDSGLFSVTLFRKAIDDFKHKARENKFTVRDFQYNEEEMKADKEEMTRLSTDKKKQFVSEMNTGIFLSISFLTLSCISSVQGPLVRWLKVNFSEAFIAWIHIKALRVFVESVLRYGLPVNFQAMLLQPNKKTMKKLREVLNDLYKHLDSSAAAIIDSAMDIPGLNLSQQEYYPYVYYKIDCNLLDFKV</sequence>
<evidence type="ECO:0000256" key="2">
    <source>
        <dbReference type="ARBA" id="ARBA00022448"/>
    </source>
</evidence>
<dbReference type="Proteomes" id="UP000314980">
    <property type="component" value="Unassembled WGS sequence"/>
</dbReference>
<evidence type="ECO:0000256" key="3">
    <source>
        <dbReference type="ARBA" id="ARBA00022781"/>
    </source>
</evidence>
<dbReference type="AlphaFoldDB" id="A0A4W6E3A0"/>
<keyword evidence="2 8" id="KW-0813">Transport</keyword>
<dbReference type="Pfam" id="PF03223">
    <property type="entry name" value="V-ATPase_C"/>
    <property type="match status" value="1"/>
</dbReference>
<protein>
    <recommendedName>
        <fullName evidence="8">V-type proton ATPase subunit C</fullName>
    </recommendedName>
</protein>
<proteinExistence type="inferred from homology"/>
<evidence type="ECO:0000256" key="4">
    <source>
        <dbReference type="ARBA" id="ARBA00022990"/>
    </source>
</evidence>
<dbReference type="Gene3D" id="1.20.1460.10">
    <property type="entry name" value="subunit c (vma5p) of the yeast v-atpase, domain 2"/>
    <property type="match status" value="2"/>
</dbReference>
<name>A0A4W6E3A0_LATCA</name>
<dbReference type="GO" id="GO:0000221">
    <property type="term" value="C:vacuolar proton-transporting V-type ATPase, V1 domain"/>
    <property type="evidence" value="ECO:0007669"/>
    <property type="project" value="TreeGrafter"/>
</dbReference>
<reference evidence="10" key="1">
    <citation type="submission" date="2015-09" db="EMBL/GenBank/DDBJ databases">
        <authorList>
            <person name="Sai Rama Sridatta P."/>
        </authorList>
    </citation>
    <scope>NUCLEOTIDE SEQUENCE [LARGE SCALE GENOMIC DNA]</scope>
</reference>
<comment type="function">
    <text evidence="6 8">Subunit of the V1 complex of vacuolar(H+)-ATPase (V-ATPase), a multisubunit enzyme composed of a peripheral complex (V1) that hydrolyzes ATP and a membrane integral complex (V0) that translocates protons. V-ATPase is responsible for acidifying and maintaining the pH of intracellular compartments and in some cell types, is targeted to the plasma membrane, where it is responsible for acidifying the extracellular environment. Subunit C is necessary for the assembly of the catalytic sector of the enzyme and is likely to have a specific function in its catalytic activity.</text>
</comment>
<keyword evidence="10" id="KW-1185">Reference proteome</keyword>
<evidence type="ECO:0000313" key="9">
    <source>
        <dbReference type="Ensembl" id="ENSLCAP00010031459.1"/>
    </source>
</evidence>
<gene>
    <name evidence="9" type="primary">ATP6V1C1</name>
</gene>
<dbReference type="SUPFAM" id="SSF118203">
    <property type="entry name" value="Vacuolar ATP synthase subunit C"/>
    <property type="match status" value="1"/>
</dbReference>
<evidence type="ECO:0000256" key="6">
    <source>
        <dbReference type="ARBA" id="ARBA00046006"/>
    </source>
</evidence>
<keyword evidence="5 8" id="KW-0406">Ion transport</keyword>
<evidence type="ECO:0000256" key="8">
    <source>
        <dbReference type="RuleBase" id="RU364010"/>
    </source>
</evidence>
<evidence type="ECO:0000256" key="1">
    <source>
        <dbReference type="ARBA" id="ARBA00006138"/>
    </source>
</evidence>
<dbReference type="GO" id="GO:0046961">
    <property type="term" value="F:proton-transporting ATPase activity, rotational mechanism"/>
    <property type="evidence" value="ECO:0007669"/>
    <property type="project" value="InterPro"/>
</dbReference>
<evidence type="ECO:0000313" key="10">
    <source>
        <dbReference type="Proteomes" id="UP000314980"/>
    </source>
</evidence>
<dbReference type="InterPro" id="IPR036132">
    <property type="entry name" value="Vac_ATP_synth_c_sf"/>
</dbReference>
<evidence type="ECO:0000256" key="7">
    <source>
        <dbReference type="ARBA" id="ARBA00063666"/>
    </source>
</evidence>
<keyword evidence="4" id="KW-0007">Acetylation</keyword>
<dbReference type="InterPro" id="IPR004907">
    <property type="entry name" value="ATPase_V1-cplx_csu"/>
</dbReference>
<comment type="similarity">
    <text evidence="1 8">Belongs to the V-ATPase C subunit family.</text>
</comment>
<dbReference type="GeneTree" id="ENSGT00390000004263"/>
<comment type="subunit">
    <text evidence="7 8">V-ATPase is a heteromultimeric enzyme made up of two complexes: the ATP-hydrolytic V1 complex and the proton translocation V0 complex. The V1 complex consists of three catalytic AB heterodimers that form a heterohexamer, three peripheral stalks each consisting of EG heterodimers, one central rotor including subunits D and F, and the regulatory subunits C and H. The proton translocation complex V0 consists of the proton transport subunit a, a ring of proteolipid subunits c9c'', rotary subunit d, subunits e and f, and two accessory subunits.</text>
</comment>
<dbReference type="PANTHER" id="PTHR10137:SF5">
    <property type="entry name" value="V-TYPE PROTON ATPASE SUBUNIT C 1"/>
    <property type="match status" value="1"/>
</dbReference>
<evidence type="ECO:0000256" key="5">
    <source>
        <dbReference type="ARBA" id="ARBA00023065"/>
    </source>
</evidence>
<reference evidence="9" key="2">
    <citation type="submission" date="2025-08" db="UniProtKB">
        <authorList>
            <consortium name="Ensembl"/>
        </authorList>
    </citation>
    <scope>IDENTIFICATION</scope>
</reference>
<dbReference type="CDD" id="cd14785">
    <property type="entry name" value="V-ATPase_C"/>
    <property type="match status" value="1"/>
</dbReference>
<dbReference type="PANTHER" id="PTHR10137">
    <property type="entry name" value="V-TYPE PROTON ATPASE SUBUNIT C"/>
    <property type="match status" value="1"/>
</dbReference>
<dbReference type="FunFam" id="3.30.70.100:FF:000002">
    <property type="entry name" value="V-type proton ATPase subunit C"/>
    <property type="match status" value="1"/>
</dbReference>
<dbReference type="FunFam" id="1.20.1460.10:FF:000004">
    <property type="entry name" value="V-type proton ATPase subunit C"/>
    <property type="match status" value="1"/>
</dbReference>
<organism evidence="9 10">
    <name type="scientific">Lates calcarifer</name>
    <name type="common">Barramundi</name>
    <name type="synonym">Holocentrus calcarifer</name>
    <dbReference type="NCBI Taxonomy" id="8187"/>
    <lineage>
        <taxon>Eukaryota</taxon>
        <taxon>Metazoa</taxon>
        <taxon>Chordata</taxon>
        <taxon>Craniata</taxon>
        <taxon>Vertebrata</taxon>
        <taxon>Euteleostomi</taxon>
        <taxon>Actinopterygii</taxon>
        <taxon>Neopterygii</taxon>
        <taxon>Teleostei</taxon>
        <taxon>Neoteleostei</taxon>
        <taxon>Acanthomorphata</taxon>
        <taxon>Carangaria</taxon>
        <taxon>Carangaria incertae sedis</taxon>
        <taxon>Centropomidae</taxon>
        <taxon>Lates</taxon>
    </lineage>
</organism>
<reference evidence="9" key="3">
    <citation type="submission" date="2025-09" db="UniProtKB">
        <authorList>
            <consortium name="Ensembl"/>
        </authorList>
    </citation>
    <scope>IDENTIFICATION</scope>
</reference>
<keyword evidence="3 8" id="KW-0375">Hydrogen ion transport</keyword>
<accession>A0A4W6E3A0</accession>
<dbReference type="Ensembl" id="ENSLCAT00010032170.1">
    <property type="protein sequence ID" value="ENSLCAP00010031459.1"/>
    <property type="gene ID" value="ENSLCAG00010014742.1"/>
</dbReference>